<reference evidence="1" key="1">
    <citation type="submission" date="2014-12" db="EMBL/GenBank/DDBJ databases">
        <title>Insight into the proteome of Arion vulgaris.</title>
        <authorList>
            <person name="Aradska J."/>
            <person name="Bulat T."/>
            <person name="Smidak R."/>
            <person name="Sarate P."/>
            <person name="Gangsoo J."/>
            <person name="Sialana F."/>
            <person name="Bilban M."/>
            <person name="Lubec G."/>
        </authorList>
    </citation>
    <scope>NUCLEOTIDE SEQUENCE</scope>
    <source>
        <tissue evidence="1">Skin</tissue>
    </source>
</reference>
<dbReference type="AlphaFoldDB" id="A0A0B6Y660"/>
<name>A0A0B6Y660_9EUPU</name>
<feature type="non-terminal residue" evidence="1">
    <location>
        <position position="1"/>
    </location>
</feature>
<protein>
    <submittedName>
        <fullName evidence="1">Uncharacterized protein</fullName>
    </submittedName>
</protein>
<evidence type="ECO:0000313" key="1">
    <source>
        <dbReference type="EMBL" id="CEK51812.1"/>
    </source>
</evidence>
<proteinExistence type="predicted"/>
<gene>
    <name evidence="1" type="primary">ORF14511</name>
</gene>
<dbReference type="EMBL" id="HACG01004947">
    <property type="protein sequence ID" value="CEK51812.1"/>
    <property type="molecule type" value="Transcribed_RNA"/>
</dbReference>
<organism evidence="1">
    <name type="scientific">Arion vulgaris</name>
    <dbReference type="NCBI Taxonomy" id="1028688"/>
    <lineage>
        <taxon>Eukaryota</taxon>
        <taxon>Metazoa</taxon>
        <taxon>Spiralia</taxon>
        <taxon>Lophotrochozoa</taxon>
        <taxon>Mollusca</taxon>
        <taxon>Gastropoda</taxon>
        <taxon>Heterobranchia</taxon>
        <taxon>Euthyneura</taxon>
        <taxon>Panpulmonata</taxon>
        <taxon>Eupulmonata</taxon>
        <taxon>Stylommatophora</taxon>
        <taxon>Helicina</taxon>
        <taxon>Arionoidea</taxon>
        <taxon>Arionidae</taxon>
        <taxon>Arion</taxon>
    </lineage>
</organism>
<dbReference type="Gene3D" id="2.60.220.30">
    <property type="match status" value="1"/>
</dbReference>
<accession>A0A0B6Y660</accession>
<feature type="non-terminal residue" evidence="1">
    <location>
        <position position="81"/>
    </location>
</feature>
<sequence>VNNAVAKGEYIDIFGSVFTDTTDIRKKLDFPARESLITPVVEYHAVPVNHFNKHVCVRLPHAMPEGFDASLIRVYTFSVDE</sequence>